<evidence type="ECO:0000259" key="1">
    <source>
        <dbReference type="Pfam" id="PF25376"/>
    </source>
</evidence>
<evidence type="ECO:0000313" key="4">
    <source>
        <dbReference type="Proteomes" id="UP001152561"/>
    </source>
</evidence>
<name>A0A9Q1LTK5_9SOLA</name>
<dbReference type="GO" id="GO:0001510">
    <property type="term" value="P:RNA methylation"/>
    <property type="evidence" value="ECO:0007669"/>
    <property type="project" value="InterPro"/>
</dbReference>
<dbReference type="AlphaFoldDB" id="A0A9Q1LTK5"/>
<feature type="domain" description="RNA cytosine-C(5)-methyltransferase NSUN2-like pre-PUA" evidence="1">
    <location>
        <begin position="4"/>
        <end position="56"/>
    </location>
</feature>
<dbReference type="Proteomes" id="UP001152561">
    <property type="component" value="Unassembled WGS sequence"/>
</dbReference>
<dbReference type="PANTHER" id="PTHR22808">
    <property type="entry name" value="NCL1 YEAST -RELATED NOL1/NOP2/FMU SUN DOMAIN-CONTAINING"/>
    <property type="match status" value="1"/>
</dbReference>
<dbReference type="Pfam" id="PF25376">
    <property type="entry name" value="Pre-PUA_NSUN2"/>
    <property type="match status" value="1"/>
</dbReference>
<evidence type="ECO:0000313" key="3">
    <source>
        <dbReference type="EMBL" id="KAJ8541977.1"/>
    </source>
</evidence>
<gene>
    <name evidence="3" type="ORF">K7X08_016843</name>
</gene>
<dbReference type="EMBL" id="JAJAGQ010000015">
    <property type="protein sequence ID" value="KAJ8541977.1"/>
    <property type="molecule type" value="Genomic_DNA"/>
</dbReference>
<organism evidence="3 4">
    <name type="scientific">Anisodus acutangulus</name>
    <dbReference type="NCBI Taxonomy" id="402998"/>
    <lineage>
        <taxon>Eukaryota</taxon>
        <taxon>Viridiplantae</taxon>
        <taxon>Streptophyta</taxon>
        <taxon>Embryophyta</taxon>
        <taxon>Tracheophyta</taxon>
        <taxon>Spermatophyta</taxon>
        <taxon>Magnoliopsida</taxon>
        <taxon>eudicotyledons</taxon>
        <taxon>Gunneridae</taxon>
        <taxon>Pentapetalae</taxon>
        <taxon>asterids</taxon>
        <taxon>lamiids</taxon>
        <taxon>Solanales</taxon>
        <taxon>Solanaceae</taxon>
        <taxon>Solanoideae</taxon>
        <taxon>Hyoscyameae</taxon>
        <taxon>Anisodus</taxon>
    </lineage>
</organism>
<comment type="caution">
    <text evidence="3">The sequence shown here is derived from an EMBL/GenBank/DDBJ whole genome shotgun (WGS) entry which is preliminary data.</text>
</comment>
<dbReference type="OrthoDB" id="1430199at2759"/>
<dbReference type="GO" id="GO:0008173">
    <property type="term" value="F:RNA methyltransferase activity"/>
    <property type="evidence" value="ECO:0007669"/>
    <property type="project" value="InterPro"/>
</dbReference>
<dbReference type="InterPro" id="IPR023267">
    <property type="entry name" value="RCMT"/>
</dbReference>
<dbReference type="Pfam" id="PF25378">
    <property type="entry name" value="PUA_NSUN2"/>
    <property type="match status" value="1"/>
</dbReference>
<sequence>MYLSVKEVIELNFLASEQLKIVAVGLKMFERQKDISAQCVFRITSEGLPLLLPHITKQIVYASHVDFNHILQYKSIKFGDFEDAEFQEKASKLQFGCCAVILNKDNKTLSEPQVDASTIAIGCWSGRNSITVMVIALDIEELLERMLMYLEEDSDSLLENKPLIATDADKIVKSDYAELNTLKNNEINHRQFLQLYISDEN</sequence>
<reference evidence="4" key="1">
    <citation type="journal article" date="2023" name="Proc. Natl. Acad. Sci. U.S.A.">
        <title>Genomic and structural basis for evolution of tropane alkaloid biosynthesis.</title>
        <authorList>
            <person name="Wanga Y.-J."/>
            <person name="Taina T."/>
            <person name="Yua J.-Y."/>
            <person name="Lia J."/>
            <person name="Xua B."/>
            <person name="Chenc J."/>
            <person name="D'Auriad J.C."/>
            <person name="Huanga J.-P."/>
            <person name="Huanga S.-X."/>
        </authorList>
    </citation>
    <scope>NUCLEOTIDE SEQUENCE [LARGE SCALE GENOMIC DNA]</scope>
    <source>
        <strain evidence="4">cv. KIB-2019</strain>
    </source>
</reference>
<keyword evidence="4" id="KW-1185">Reference proteome</keyword>
<protein>
    <submittedName>
        <fullName evidence="3">Uncharacterized protein</fullName>
    </submittedName>
</protein>
<feature type="domain" description="RNA cytosine-C(5)-methyltransferase NSUN2-like PUA" evidence="2">
    <location>
        <begin position="58"/>
        <end position="147"/>
    </location>
</feature>
<evidence type="ECO:0000259" key="2">
    <source>
        <dbReference type="Pfam" id="PF25378"/>
    </source>
</evidence>
<dbReference type="InterPro" id="IPR057286">
    <property type="entry name" value="PUA_NSUN2"/>
</dbReference>
<dbReference type="PANTHER" id="PTHR22808:SF18">
    <property type="entry name" value="TRNA (CYTOSINE(34)-C(5))-METHYLTRANSFERASE-LIKE"/>
    <property type="match status" value="1"/>
</dbReference>
<proteinExistence type="predicted"/>
<accession>A0A9Q1LTK5</accession>
<dbReference type="InterPro" id="IPR057285">
    <property type="entry name" value="Pre-PUA_NSUN2"/>
</dbReference>